<evidence type="ECO:0000313" key="3">
    <source>
        <dbReference type="Proteomes" id="UP000813461"/>
    </source>
</evidence>
<feature type="domain" description="Heterokaryon incompatibility" evidence="1">
    <location>
        <begin position="80"/>
        <end position="207"/>
    </location>
</feature>
<dbReference type="InterPro" id="IPR052895">
    <property type="entry name" value="HetReg/Transcr_Mod"/>
</dbReference>
<dbReference type="OrthoDB" id="5386682at2759"/>
<keyword evidence="3" id="KW-1185">Reference proteome</keyword>
<dbReference type="PANTHER" id="PTHR24148">
    <property type="entry name" value="ANKYRIN REPEAT DOMAIN-CONTAINING PROTEIN 39 HOMOLOG-RELATED"/>
    <property type="match status" value="1"/>
</dbReference>
<dbReference type="PANTHER" id="PTHR24148:SF64">
    <property type="entry name" value="HETEROKARYON INCOMPATIBILITY DOMAIN-CONTAINING PROTEIN"/>
    <property type="match status" value="1"/>
</dbReference>
<organism evidence="2 3">
    <name type="scientific">Paraphoma chrysanthemicola</name>
    <dbReference type="NCBI Taxonomy" id="798071"/>
    <lineage>
        <taxon>Eukaryota</taxon>
        <taxon>Fungi</taxon>
        <taxon>Dikarya</taxon>
        <taxon>Ascomycota</taxon>
        <taxon>Pezizomycotina</taxon>
        <taxon>Dothideomycetes</taxon>
        <taxon>Pleosporomycetidae</taxon>
        <taxon>Pleosporales</taxon>
        <taxon>Pleosporineae</taxon>
        <taxon>Phaeosphaeriaceae</taxon>
        <taxon>Paraphoma</taxon>
    </lineage>
</organism>
<comment type="caution">
    <text evidence="2">The sequence shown here is derived from an EMBL/GenBank/DDBJ whole genome shotgun (WGS) entry which is preliminary data.</text>
</comment>
<reference evidence="2" key="1">
    <citation type="journal article" date="2021" name="Nat. Commun.">
        <title>Genetic determinants of endophytism in the Arabidopsis root mycobiome.</title>
        <authorList>
            <person name="Mesny F."/>
            <person name="Miyauchi S."/>
            <person name="Thiergart T."/>
            <person name="Pickel B."/>
            <person name="Atanasova L."/>
            <person name="Karlsson M."/>
            <person name="Huettel B."/>
            <person name="Barry K.W."/>
            <person name="Haridas S."/>
            <person name="Chen C."/>
            <person name="Bauer D."/>
            <person name="Andreopoulos W."/>
            <person name="Pangilinan J."/>
            <person name="LaButti K."/>
            <person name="Riley R."/>
            <person name="Lipzen A."/>
            <person name="Clum A."/>
            <person name="Drula E."/>
            <person name="Henrissat B."/>
            <person name="Kohler A."/>
            <person name="Grigoriev I.V."/>
            <person name="Martin F.M."/>
            <person name="Hacquard S."/>
        </authorList>
    </citation>
    <scope>NUCLEOTIDE SEQUENCE</scope>
    <source>
        <strain evidence="2">MPI-SDFR-AT-0120</strain>
    </source>
</reference>
<protein>
    <submittedName>
        <fullName evidence="2">Heterokaryon incompatibility protein-domain-containing protein</fullName>
    </submittedName>
</protein>
<accession>A0A8K0QWK6</accession>
<evidence type="ECO:0000259" key="1">
    <source>
        <dbReference type="Pfam" id="PF06985"/>
    </source>
</evidence>
<sequence length="584" mass="65266">MRTNGLSPKHLGHSPTSENLNGPLTYIYKPLQSAQHTRLLRVPASSITPAGQSLDSQSKLSDQEQYELVHVSLATCRIPYQAVSYVWGNNTRDHSIKINGQRSLPITKTLATALPQLIDICSTSYLWIDQICIDQSNDQERGQQVSIMGEIFSNATEVLIWTGGELDGLSEMKTQLARPDGLNWSHIETLVELHCRPWFSRGWTVQEAVLAKKATLIAGTSLLPLEDVEQAWRKKNNLYSKDQLDRSEIGRRSLEVIMALRKRVSAPLLDSGFDGVLNSLGNIQTSDPRDHVYAFLGIKQDPRIIIRPDYNASTSEVFSDAARAIIEGTGSLSCFRFLPLSQRPESFALPSWVPDWSRNNNAGGIVQDPALESSLGHKPFKAAKEFRHKLRTSTSPVDILLVSGHIIDFVELRIPSLWRLVRDTIYRKPEEAVATPPRFFSLTDEQIVNIDSGALTDVTQNLRKRLMSVLVAGRIDVEEILTKYEKGHQDDPHSDEGLSLSFQLYNLSHHEVWITRSKKLALIPPTRCEKGDMLAIVHGSITPLLLRNSGNGNYSMGGQCYLENAMFGEAVTWEEDQADILPLA</sequence>
<dbReference type="Proteomes" id="UP000813461">
    <property type="component" value="Unassembled WGS sequence"/>
</dbReference>
<dbReference type="AlphaFoldDB" id="A0A8K0QWK6"/>
<name>A0A8K0QWK6_9PLEO</name>
<proteinExistence type="predicted"/>
<dbReference type="Pfam" id="PF06985">
    <property type="entry name" value="HET"/>
    <property type="match status" value="1"/>
</dbReference>
<evidence type="ECO:0000313" key="2">
    <source>
        <dbReference type="EMBL" id="KAH7074109.1"/>
    </source>
</evidence>
<dbReference type="InterPro" id="IPR010730">
    <property type="entry name" value="HET"/>
</dbReference>
<dbReference type="EMBL" id="JAGMVJ010000021">
    <property type="protein sequence ID" value="KAH7074109.1"/>
    <property type="molecule type" value="Genomic_DNA"/>
</dbReference>
<gene>
    <name evidence="2" type="ORF">FB567DRAFT_536797</name>
</gene>